<evidence type="ECO:0000259" key="8">
    <source>
        <dbReference type="PROSITE" id="PS50922"/>
    </source>
</evidence>
<feature type="transmembrane region" description="Helical" evidence="7">
    <location>
        <begin position="92"/>
        <end position="112"/>
    </location>
</feature>
<feature type="compositionally biased region" description="Low complexity" evidence="6">
    <location>
        <begin position="397"/>
        <end position="410"/>
    </location>
</feature>
<feature type="region of interest" description="Disordered" evidence="6">
    <location>
        <begin position="397"/>
        <end position="419"/>
    </location>
</feature>
<dbReference type="PANTHER" id="PTHR12560">
    <property type="entry name" value="LONGEVITY ASSURANCE FACTOR 1 LAG1"/>
    <property type="match status" value="1"/>
</dbReference>
<dbReference type="SMART" id="SM00724">
    <property type="entry name" value="TLC"/>
    <property type="match status" value="1"/>
</dbReference>
<comment type="subcellular location">
    <subcellularLocation>
        <location evidence="1">Endoplasmic reticulum membrane</location>
        <topology evidence="1">Multi-pass membrane protein</topology>
    </subcellularLocation>
</comment>
<dbReference type="Proteomes" id="UP000283530">
    <property type="component" value="Unassembled WGS sequence"/>
</dbReference>
<feature type="compositionally biased region" description="Polar residues" evidence="6">
    <location>
        <begin position="244"/>
        <end position="253"/>
    </location>
</feature>
<dbReference type="GO" id="GO:0005789">
    <property type="term" value="C:endoplasmic reticulum membrane"/>
    <property type="evidence" value="ECO:0007669"/>
    <property type="project" value="UniProtKB-SubCell"/>
</dbReference>
<evidence type="ECO:0000256" key="7">
    <source>
        <dbReference type="SAM" id="Phobius"/>
    </source>
</evidence>
<feature type="transmembrane region" description="Helical" evidence="7">
    <location>
        <begin position="44"/>
        <end position="72"/>
    </location>
</feature>
<dbReference type="STRING" id="337451.A0A3S3NCM9"/>
<dbReference type="GO" id="GO:0050291">
    <property type="term" value="F:sphingosine N-acyltransferase activity"/>
    <property type="evidence" value="ECO:0007669"/>
    <property type="project" value="InterPro"/>
</dbReference>
<name>A0A3S3NCM9_9MAGN</name>
<evidence type="ECO:0000313" key="9">
    <source>
        <dbReference type="EMBL" id="RWR85010.1"/>
    </source>
</evidence>
<keyword evidence="2 5" id="KW-0812">Transmembrane</keyword>
<dbReference type="EMBL" id="QPKB01000005">
    <property type="protein sequence ID" value="RWR85010.1"/>
    <property type="molecule type" value="Genomic_DNA"/>
</dbReference>
<feature type="compositionally biased region" description="Polar residues" evidence="6">
    <location>
        <begin position="264"/>
        <end position="276"/>
    </location>
</feature>
<evidence type="ECO:0000256" key="3">
    <source>
        <dbReference type="ARBA" id="ARBA00022989"/>
    </source>
</evidence>
<keyword evidence="10" id="KW-1185">Reference proteome</keyword>
<dbReference type="AlphaFoldDB" id="A0A3S3NCM9"/>
<feature type="compositionally biased region" description="Basic residues" evidence="6">
    <location>
        <begin position="326"/>
        <end position="340"/>
    </location>
</feature>
<evidence type="ECO:0000256" key="1">
    <source>
        <dbReference type="ARBA" id="ARBA00004477"/>
    </source>
</evidence>
<evidence type="ECO:0000256" key="4">
    <source>
        <dbReference type="ARBA" id="ARBA00023136"/>
    </source>
</evidence>
<dbReference type="InterPro" id="IPR006634">
    <property type="entry name" value="TLC-dom"/>
</dbReference>
<accession>A0A3S3NCM9</accession>
<reference evidence="9 10" key="1">
    <citation type="journal article" date="2019" name="Nat. Plants">
        <title>Stout camphor tree genome fills gaps in understanding of flowering plant genome evolution.</title>
        <authorList>
            <person name="Chaw S.M."/>
            <person name="Liu Y.C."/>
            <person name="Wu Y.W."/>
            <person name="Wang H.Y."/>
            <person name="Lin C.I."/>
            <person name="Wu C.S."/>
            <person name="Ke H.M."/>
            <person name="Chang L.Y."/>
            <person name="Hsu C.Y."/>
            <person name="Yang H.T."/>
            <person name="Sudianto E."/>
            <person name="Hsu M.H."/>
            <person name="Wu K.P."/>
            <person name="Wang L.N."/>
            <person name="Leebens-Mack J.H."/>
            <person name="Tsai I.J."/>
        </authorList>
    </citation>
    <scope>NUCLEOTIDE SEQUENCE [LARGE SCALE GENOMIC DNA]</scope>
    <source>
        <strain evidence="10">cv. Chaw 1501</strain>
        <tissue evidence="9">Young leaves</tissue>
    </source>
</reference>
<dbReference type="PANTHER" id="PTHR12560:SF49">
    <property type="entry name" value="CERAMIDE SYNTHASE 1 LOH3"/>
    <property type="match status" value="1"/>
</dbReference>
<sequence>MTGFLMSRLKLKGLYMYAAGFYTYSIFALIFWETRRSDFGVSMGHHVATLILIVLSYIFRFARAGSIVLALHDASDVFLETGKMSKYSGYEWFASFSFIIFVASWMILRLTYYPFWILRSTRNRPYEEGLDCRLWALSNDGTFSVASFFLLSLEGSNETSLFHTLWKFKVPPRVAAFASTCWMSASAAAASSSRELSYVTEPSSLLSFQARTRRSVKIWSERAGYHESTKMTVHLPVEAEDSTISHFSKSSGGPSLKELDAMNQHPTSTGTISSGHSPAVYVDLRRGEQFGILRRLLPAPETSDEREMCHGSTKIKKRERGEEKKTKKKKKKGEGRRRRKKEEGKRREGRRKEEGLLAATVCHCSLQVLLPLLVLPAVAAGDAYTLLLVTPASDAATADAAGAATAAGSDSESEDEHAD</sequence>
<organism evidence="9 10">
    <name type="scientific">Cinnamomum micranthum f. kanehirae</name>
    <dbReference type="NCBI Taxonomy" id="337451"/>
    <lineage>
        <taxon>Eukaryota</taxon>
        <taxon>Viridiplantae</taxon>
        <taxon>Streptophyta</taxon>
        <taxon>Embryophyta</taxon>
        <taxon>Tracheophyta</taxon>
        <taxon>Spermatophyta</taxon>
        <taxon>Magnoliopsida</taxon>
        <taxon>Magnoliidae</taxon>
        <taxon>Laurales</taxon>
        <taxon>Lauraceae</taxon>
        <taxon>Cinnamomum</taxon>
    </lineage>
</organism>
<gene>
    <name evidence="9" type="ORF">CKAN_01385000</name>
</gene>
<evidence type="ECO:0000313" key="10">
    <source>
        <dbReference type="Proteomes" id="UP000283530"/>
    </source>
</evidence>
<proteinExistence type="predicted"/>
<keyword evidence="4 5" id="KW-0472">Membrane</keyword>
<feature type="compositionally biased region" description="Basic and acidic residues" evidence="6">
    <location>
        <begin position="341"/>
        <end position="352"/>
    </location>
</feature>
<evidence type="ECO:0000256" key="5">
    <source>
        <dbReference type="PROSITE-ProRule" id="PRU00205"/>
    </source>
</evidence>
<evidence type="ECO:0000256" key="6">
    <source>
        <dbReference type="SAM" id="MobiDB-lite"/>
    </source>
</evidence>
<dbReference type="InterPro" id="IPR016439">
    <property type="entry name" value="Lag1/Lac1-like"/>
</dbReference>
<feature type="transmembrane region" description="Helical" evidence="7">
    <location>
        <begin position="14"/>
        <end position="32"/>
    </location>
</feature>
<feature type="region of interest" description="Disordered" evidence="6">
    <location>
        <begin position="301"/>
        <end position="352"/>
    </location>
</feature>
<protein>
    <submittedName>
        <fullName evidence="9">LAG1 longevity assurance 3-like protein isoform X2</fullName>
    </submittedName>
</protein>
<dbReference type="Pfam" id="PF03798">
    <property type="entry name" value="TRAM_LAG1_CLN8"/>
    <property type="match status" value="1"/>
</dbReference>
<keyword evidence="3 7" id="KW-1133">Transmembrane helix</keyword>
<feature type="domain" description="TLC" evidence="8">
    <location>
        <begin position="1"/>
        <end position="179"/>
    </location>
</feature>
<feature type="region of interest" description="Disordered" evidence="6">
    <location>
        <begin position="244"/>
        <end position="277"/>
    </location>
</feature>
<evidence type="ECO:0000256" key="2">
    <source>
        <dbReference type="ARBA" id="ARBA00022692"/>
    </source>
</evidence>
<dbReference type="PROSITE" id="PS50922">
    <property type="entry name" value="TLC"/>
    <property type="match status" value="1"/>
</dbReference>
<dbReference type="GO" id="GO:0046513">
    <property type="term" value="P:ceramide biosynthetic process"/>
    <property type="evidence" value="ECO:0007669"/>
    <property type="project" value="InterPro"/>
</dbReference>
<dbReference type="OrthoDB" id="537032at2759"/>
<comment type="caution">
    <text evidence="9">The sequence shown here is derived from an EMBL/GenBank/DDBJ whole genome shotgun (WGS) entry which is preliminary data.</text>
</comment>